<keyword evidence="1" id="KW-0812">Transmembrane</keyword>
<protein>
    <submittedName>
        <fullName evidence="2">Uncharacterized protein</fullName>
    </submittedName>
</protein>
<feature type="transmembrane region" description="Helical" evidence="1">
    <location>
        <begin position="83"/>
        <end position="104"/>
    </location>
</feature>
<dbReference type="EMBL" id="LVLJ01002972">
    <property type="protein sequence ID" value="OAE23018.1"/>
    <property type="molecule type" value="Genomic_DNA"/>
</dbReference>
<organism evidence="2 3">
    <name type="scientific">Marchantia polymorpha subsp. ruderalis</name>
    <dbReference type="NCBI Taxonomy" id="1480154"/>
    <lineage>
        <taxon>Eukaryota</taxon>
        <taxon>Viridiplantae</taxon>
        <taxon>Streptophyta</taxon>
        <taxon>Embryophyta</taxon>
        <taxon>Marchantiophyta</taxon>
        <taxon>Marchantiopsida</taxon>
        <taxon>Marchantiidae</taxon>
        <taxon>Marchantiales</taxon>
        <taxon>Marchantiaceae</taxon>
        <taxon>Marchantia</taxon>
    </lineage>
</organism>
<keyword evidence="3" id="KW-1185">Reference proteome</keyword>
<keyword evidence="1" id="KW-0472">Membrane</keyword>
<name>A0A176VQ42_MARPO</name>
<evidence type="ECO:0000313" key="3">
    <source>
        <dbReference type="Proteomes" id="UP000077202"/>
    </source>
</evidence>
<reference evidence="2" key="1">
    <citation type="submission" date="2016-03" db="EMBL/GenBank/DDBJ databases">
        <title>Mechanisms controlling the formation of the plant cell surface in tip-growing cells are functionally conserved among land plants.</title>
        <authorList>
            <person name="Honkanen S."/>
            <person name="Jones V.A."/>
            <person name="Morieri G."/>
            <person name="Champion C."/>
            <person name="Hetherington A.J."/>
            <person name="Kelly S."/>
            <person name="Saint-Marcoux D."/>
            <person name="Proust H."/>
            <person name="Prescott H."/>
            <person name="Dolan L."/>
        </authorList>
    </citation>
    <scope>NUCLEOTIDE SEQUENCE [LARGE SCALE GENOMIC DNA]</scope>
    <source>
        <tissue evidence="2">Whole gametophyte</tissue>
    </source>
</reference>
<keyword evidence="1" id="KW-1133">Transmembrane helix</keyword>
<evidence type="ECO:0000256" key="1">
    <source>
        <dbReference type="SAM" id="Phobius"/>
    </source>
</evidence>
<dbReference type="Proteomes" id="UP000077202">
    <property type="component" value="Unassembled WGS sequence"/>
</dbReference>
<sequence length="181" mass="19724">MDATNSGIVEERPRFSRLSDAGDSGGCLCQRDHEEDEAGIESCTVGTAHRYLPSEVMAKACSNFPTVYEKYTSADCSQYSSTFFTILGSTVLSMLILTGLVRLISCMRRRQFPRYVIRSSESLSLPSDGITIDDDIQLHTAGAGSGMVKGKSSEDVKCVIMAGEEKPMFLAHPNPITSYNC</sequence>
<comment type="caution">
    <text evidence="2">The sequence shown here is derived from an EMBL/GenBank/DDBJ whole genome shotgun (WGS) entry which is preliminary data.</text>
</comment>
<gene>
    <name evidence="2" type="ORF">AXG93_1231s1310</name>
</gene>
<proteinExistence type="predicted"/>
<dbReference type="AlphaFoldDB" id="A0A176VQ42"/>
<accession>A0A176VQ42</accession>
<evidence type="ECO:0000313" key="2">
    <source>
        <dbReference type="EMBL" id="OAE23018.1"/>
    </source>
</evidence>